<proteinExistence type="predicted"/>
<dbReference type="PANTHER" id="PTHR34387">
    <property type="entry name" value="SLR1258 PROTEIN"/>
    <property type="match status" value="1"/>
</dbReference>
<accession>A0A0A2UQ73</accession>
<dbReference type="Gene3D" id="3.30.70.2970">
    <property type="entry name" value="Protein of unknown function (DUF541), domain 2"/>
    <property type="match status" value="1"/>
</dbReference>
<dbReference type="Gene3D" id="3.30.110.170">
    <property type="entry name" value="Protein of unknown function (DUF541), domain 1"/>
    <property type="match status" value="1"/>
</dbReference>
<evidence type="ECO:0000313" key="1">
    <source>
        <dbReference type="EMBL" id="KGP90109.1"/>
    </source>
</evidence>
<gene>
    <name evidence="1" type="ORF">N780_06880</name>
</gene>
<dbReference type="InterPro" id="IPR007497">
    <property type="entry name" value="SIMPL/DUF541"/>
</dbReference>
<dbReference type="eggNOG" id="COG2968">
    <property type="taxonomic scope" value="Bacteria"/>
</dbReference>
<dbReference type="STRING" id="1385513.N780_06880"/>
<organism evidence="1 2">
    <name type="scientific">Pontibacillus chungwhensis BH030062</name>
    <dbReference type="NCBI Taxonomy" id="1385513"/>
    <lineage>
        <taxon>Bacteria</taxon>
        <taxon>Bacillati</taxon>
        <taxon>Bacillota</taxon>
        <taxon>Bacilli</taxon>
        <taxon>Bacillales</taxon>
        <taxon>Bacillaceae</taxon>
        <taxon>Pontibacillus</taxon>
    </lineage>
</organism>
<evidence type="ECO:0008006" key="3">
    <source>
        <dbReference type="Google" id="ProtNLM"/>
    </source>
</evidence>
<dbReference type="EMBL" id="AVBG01000016">
    <property type="protein sequence ID" value="KGP90109.1"/>
    <property type="molecule type" value="Genomic_DNA"/>
</dbReference>
<evidence type="ECO:0000313" key="2">
    <source>
        <dbReference type="Proteomes" id="UP000030153"/>
    </source>
</evidence>
<dbReference type="Pfam" id="PF04402">
    <property type="entry name" value="SIMPL"/>
    <property type="match status" value="1"/>
</dbReference>
<comment type="caution">
    <text evidence="1">The sequence shown here is derived from an EMBL/GenBank/DDBJ whole genome shotgun (WGS) entry which is preliminary data.</text>
</comment>
<dbReference type="Proteomes" id="UP000030153">
    <property type="component" value="Unassembled WGS sequence"/>
</dbReference>
<name>A0A0A2UQ73_9BACI</name>
<dbReference type="PANTHER" id="PTHR34387:SF1">
    <property type="entry name" value="PERIPLASMIC IMMUNOGENIC PROTEIN"/>
    <property type="match status" value="1"/>
</dbReference>
<dbReference type="AlphaFoldDB" id="A0A0A2UQ73"/>
<sequence>MYYPSPQPLYRDGQRNANRFLTVTGIGSVKIEPNVANIKLGVETQDEELTTAQQTNAQTLDQVIDSLIQIGIPKENIQTVDYFIFPQYDYIDGKQQFRGYEVTHLINVTIENLDQTGEVIDTAVANGANRVSNISFTVQDPQSYYQEALASALKNANTKAQTIAQTMNLQMDMTPISIDEQLPPSQATPQTMVKSQALGATSTPVEPGQLEITARVETKYQYVS</sequence>
<dbReference type="RefSeq" id="WP_036786673.1">
    <property type="nucleotide sequence ID" value="NZ_AVBG01000016.1"/>
</dbReference>
<protein>
    <recommendedName>
        <fullName evidence="3">Periplasmic immunogenic protein</fullName>
    </recommendedName>
</protein>
<keyword evidence="2" id="KW-1185">Reference proteome</keyword>
<dbReference type="InterPro" id="IPR052022">
    <property type="entry name" value="26kDa_periplasmic_antigen"/>
</dbReference>
<dbReference type="GO" id="GO:0006974">
    <property type="term" value="P:DNA damage response"/>
    <property type="evidence" value="ECO:0007669"/>
    <property type="project" value="TreeGrafter"/>
</dbReference>
<reference evidence="1 2" key="1">
    <citation type="submission" date="2013-08" db="EMBL/GenBank/DDBJ databases">
        <title>Genome of Pontibacillus chungwhensis.</title>
        <authorList>
            <person name="Wang Q."/>
            <person name="Wang G."/>
        </authorList>
    </citation>
    <scope>NUCLEOTIDE SEQUENCE [LARGE SCALE GENOMIC DNA]</scope>
    <source>
        <strain evidence="1 2">BH030062</strain>
    </source>
</reference>